<sequence>MLLTFKLTLSPLVHCSSHYTNDCTSMDPSVSILKFADNTTVIGHAEDIQPAPGADGSVLHCHHRITTFITGWGSSTTNHDIHRLQHIIRFAEKTTGVKMPTLLDLHTSRMRRCVEEITADPSQPGHHLFQHLPSGQCFIQMSITTTQLQKSFCSYAIKLMNS</sequence>
<reference evidence="2" key="1">
    <citation type="submission" date="2023-03" db="EMBL/GenBank/DDBJ databases">
        <title>Electrophorus voltai genome.</title>
        <authorList>
            <person name="Bian C."/>
        </authorList>
    </citation>
    <scope>NUCLEOTIDE SEQUENCE</scope>
    <source>
        <strain evidence="2">CB-2022</strain>
        <tissue evidence="2">Muscle</tissue>
    </source>
</reference>
<organism evidence="2 3">
    <name type="scientific">Electrophorus voltai</name>
    <dbReference type="NCBI Taxonomy" id="2609070"/>
    <lineage>
        <taxon>Eukaryota</taxon>
        <taxon>Metazoa</taxon>
        <taxon>Chordata</taxon>
        <taxon>Craniata</taxon>
        <taxon>Vertebrata</taxon>
        <taxon>Euteleostomi</taxon>
        <taxon>Actinopterygii</taxon>
        <taxon>Neopterygii</taxon>
        <taxon>Teleostei</taxon>
        <taxon>Ostariophysi</taxon>
        <taxon>Gymnotiformes</taxon>
        <taxon>Gymnotoidei</taxon>
        <taxon>Gymnotidae</taxon>
        <taxon>Electrophorus</taxon>
    </lineage>
</organism>
<evidence type="ECO:0008006" key="4">
    <source>
        <dbReference type="Google" id="ProtNLM"/>
    </source>
</evidence>
<keyword evidence="1" id="KW-0732">Signal</keyword>
<keyword evidence="3" id="KW-1185">Reference proteome</keyword>
<evidence type="ECO:0000313" key="2">
    <source>
        <dbReference type="EMBL" id="KAK1790697.1"/>
    </source>
</evidence>
<evidence type="ECO:0000313" key="3">
    <source>
        <dbReference type="Proteomes" id="UP001239994"/>
    </source>
</evidence>
<dbReference type="AlphaFoldDB" id="A0AAD9DT27"/>
<name>A0AAD9DT27_9TELE</name>
<comment type="caution">
    <text evidence="2">The sequence shown here is derived from an EMBL/GenBank/DDBJ whole genome shotgun (WGS) entry which is preliminary data.</text>
</comment>
<dbReference type="Proteomes" id="UP001239994">
    <property type="component" value="Unassembled WGS sequence"/>
</dbReference>
<proteinExistence type="predicted"/>
<feature type="chain" id="PRO_5042136269" description="Peptidase S1 domain-containing protein" evidence="1">
    <location>
        <begin position="16"/>
        <end position="162"/>
    </location>
</feature>
<feature type="signal peptide" evidence="1">
    <location>
        <begin position="1"/>
        <end position="15"/>
    </location>
</feature>
<evidence type="ECO:0000256" key="1">
    <source>
        <dbReference type="SAM" id="SignalP"/>
    </source>
</evidence>
<protein>
    <recommendedName>
        <fullName evidence="4">Peptidase S1 domain-containing protein</fullName>
    </recommendedName>
</protein>
<gene>
    <name evidence="2" type="ORF">P4O66_014558</name>
</gene>
<dbReference type="EMBL" id="JAROKS010000021">
    <property type="protein sequence ID" value="KAK1790697.1"/>
    <property type="molecule type" value="Genomic_DNA"/>
</dbReference>
<accession>A0AAD9DT27</accession>